<keyword evidence="3" id="KW-1185">Reference proteome</keyword>
<evidence type="ECO:0000313" key="2">
    <source>
        <dbReference type="EMBL" id="KAI7797084.1"/>
    </source>
</evidence>
<proteinExistence type="predicted"/>
<feature type="region of interest" description="Disordered" evidence="1">
    <location>
        <begin position="78"/>
        <end position="122"/>
    </location>
</feature>
<organism evidence="2 3">
    <name type="scientific">Triplophysa rosa</name>
    <name type="common">Cave loach</name>
    <dbReference type="NCBI Taxonomy" id="992332"/>
    <lineage>
        <taxon>Eukaryota</taxon>
        <taxon>Metazoa</taxon>
        <taxon>Chordata</taxon>
        <taxon>Craniata</taxon>
        <taxon>Vertebrata</taxon>
        <taxon>Euteleostomi</taxon>
        <taxon>Actinopterygii</taxon>
        <taxon>Neopterygii</taxon>
        <taxon>Teleostei</taxon>
        <taxon>Ostariophysi</taxon>
        <taxon>Cypriniformes</taxon>
        <taxon>Nemacheilidae</taxon>
        <taxon>Triplophysa</taxon>
    </lineage>
</organism>
<feature type="region of interest" description="Disordered" evidence="1">
    <location>
        <begin position="150"/>
        <end position="176"/>
    </location>
</feature>
<evidence type="ECO:0000313" key="3">
    <source>
        <dbReference type="Proteomes" id="UP001059041"/>
    </source>
</evidence>
<evidence type="ECO:0000256" key="1">
    <source>
        <dbReference type="SAM" id="MobiDB-lite"/>
    </source>
</evidence>
<dbReference type="Proteomes" id="UP001059041">
    <property type="component" value="Linkage Group LG18"/>
</dbReference>
<gene>
    <name evidence="2" type="ORF">IRJ41_012545</name>
</gene>
<protein>
    <submittedName>
        <fullName evidence="2">Uncharacterized protein</fullName>
    </submittedName>
</protein>
<feature type="compositionally biased region" description="Basic and acidic residues" evidence="1">
    <location>
        <begin position="80"/>
        <end position="119"/>
    </location>
</feature>
<reference evidence="2" key="1">
    <citation type="submission" date="2021-02" db="EMBL/GenBank/DDBJ databases">
        <title>Comparative genomics reveals that relaxation of natural selection precedes convergent phenotypic evolution of cavefish.</title>
        <authorList>
            <person name="Peng Z."/>
        </authorList>
    </citation>
    <scope>NUCLEOTIDE SEQUENCE</scope>
    <source>
        <tissue evidence="2">Muscle</tissue>
    </source>
</reference>
<sequence>MTRASGAVFPRLSHRIADTPIGPFVIFYNSERKKKDKRLADDVTLQSERVSLKRRFARARGVACKGAEAVSADGSTGIWRGRDAEEERNFDKLPSHEARPEFESQESRGPHTVTDEPAPKGRQVIFTRCTRRHFRIDPDELLLKSTCDFRRRASGRRGPEGRTEEKNTKHVWRENN</sequence>
<dbReference type="AlphaFoldDB" id="A0A9W7THN3"/>
<name>A0A9W7THN3_TRIRA</name>
<accession>A0A9W7THN3</accession>
<dbReference type="EMBL" id="JAFHDT010000018">
    <property type="protein sequence ID" value="KAI7797084.1"/>
    <property type="molecule type" value="Genomic_DNA"/>
</dbReference>
<comment type="caution">
    <text evidence="2">The sequence shown here is derived from an EMBL/GenBank/DDBJ whole genome shotgun (WGS) entry which is preliminary data.</text>
</comment>